<dbReference type="PANTHER" id="PTHR11705">
    <property type="entry name" value="PROTEASE FAMILY M14 CARBOXYPEPTIDASE A,B"/>
    <property type="match status" value="1"/>
</dbReference>
<evidence type="ECO:0000256" key="8">
    <source>
        <dbReference type="SAM" id="Coils"/>
    </source>
</evidence>
<dbReference type="InterPro" id="IPR000834">
    <property type="entry name" value="Peptidase_M14"/>
</dbReference>
<dbReference type="PROSITE" id="PS52035">
    <property type="entry name" value="PEPTIDASE_M14"/>
    <property type="match status" value="1"/>
</dbReference>
<keyword evidence="11" id="KW-1185">Reference proteome</keyword>
<protein>
    <submittedName>
        <fullName evidence="10">M14 family metallopeptidase</fullName>
    </submittedName>
</protein>
<reference evidence="11" key="1">
    <citation type="journal article" date="2019" name="Int. J. Syst. Evol. Microbiol.">
        <title>The Global Catalogue of Microorganisms (GCM) 10K type strain sequencing project: providing services to taxonomists for standard genome sequencing and annotation.</title>
        <authorList>
            <consortium name="The Broad Institute Genomics Platform"/>
            <consortium name="The Broad Institute Genome Sequencing Center for Infectious Disease"/>
            <person name="Wu L."/>
            <person name="Ma J."/>
        </authorList>
    </citation>
    <scope>NUCLEOTIDE SEQUENCE [LARGE SCALE GENOMIC DNA]</scope>
    <source>
        <strain evidence="11">KCTC 52042</strain>
    </source>
</reference>
<organism evidence="10 11">
    <name type="scientific">Gracilimonas halophila</name>
    <dbReference type="NCBI Taxonomy" id="1834464"/>
    <lineage>
        <taxon>Bacteria</taxon>
        <taxon>Pseudomonadati</taxon>
        <taxon>Balneolota</taxon>
        <taxon>Balneolia</taxon>
        <taxon>Balneolales</taxon>
        <taxon>Balneolaceae</taxon>
        <taxon>Gracilimonas</taxon>
    </lineage>
</organism>
<evidence type="ECO:0000256" key="2">
    <source>
        <dbReference type="ARBA" id="ARBA00005988"/>
    </source>
</evidence>
<comment type="caution">
    <text evidence="10">The sequence shown here is derived from an EMBL/GenBank/DDBJ whole genome shotgun (WGS) entry which is preliminary data.</text>
</comment>
<sequence>MKNKILRSVLMVLIWTFGSFTIISAQNSYSNFNELSDRLDRLESNYGNLASLQSLAKTAEGRDIWVLTIGSGDVEDNPAVAVIGGVKGSHIYGSELAISFAEKLLSNSSSDEVQELLASTTFYVFPRVNPDATEHYFANLKYERDVNTISTNDDRDDAFDEDPFEDLNNDDLITMIRVEDETGKWIKLPEDDRLMSKADITEGEKGLYHVLTEGRDNDNDGHFNEDGEGGVNINKNFTYDYPYFTPGAGENMASQVETRAILDFLYEETPNVFAVVTFGPSNNLSKPVSFNRGAVSKRVIDGWYEEDVAVNSLVSKTYNDITKLTGAPNAPGQQGDLFQWAYFHYGRFSFSTPGWWTPEVMDEEGKPMSFKSDEAKFLAWAEQENIDAFVEWQEVDHPDFPGKKVEVGGIKPYVSYNPPYELVDSLSQSHTDFLIKLAGMKPDIQLVNFKMEEAGRNLTRITVDVHNNGILPTASRLGERTNWVKETVVKINLSGNLELVSGDILENIESIEGDGTVKKSWLVRGSGSFSISAGAPNTGISTIEQTIR</sequence>
<dbReference type="EMBL" id="JBHULI010000022">
    <property type="protein sequence ID" value="MFD2531944.1"/>
    <property type="molecule type" value="Genomic_DNA"/>
</dbReference>
<gene>
    <name evidence="10" type="ORF">ACFSVN_05765</name>
</gene>
<evidence type="ECO:0000313" key="11">
    <source>
        <dbReference type="Proteomes" id="UP001597460"/>
    </source>
</evidence>
<dbReference type="CDD" id="cd06905">
    <property type="entry name" value="M14-like"/>
    <property type="match status" value="1"/>
</dbReference>
<feature type="domain" description="Peptidase M14" evidence="9">
    <location>
        <begin position="28"/>
        <end position="376"/>
    </location>
</feature>
<comment type="cofactor">
    <cofactor evidence="1">
        <name>Zn(2+)</name>
        <dbReference type="ChEBI" id="CHEBI:29105"/>
    </cofactor>
</comment>
<comment type="similarity">
    <text evidence="2 7">Belongs to the peptidase M14 family.</text>
</comment>
<evidence type="ECO:0000256" key="1">
    <source>
        <dbReference type="ARBA" id="ARBA00001947"/>
    </source>
</evidence>
<keyword evidence="5" id="KW-0862">Zinc</keyword>
<evidence type="ECO:0000256" key="3">
    <source>
        <dbReference type="ARBA" id="ARBA00022670"/>
    </source>
</evidence>
<dbReference type="Proteomes" id="UP001597460">
    <property type="component" value="Unassembled WGS sequence"/>
</dbReference>
<keyword evidence="3" id="KW-0645">Protease</keyword>
<evidence type="ECO:0000256" key="5">
    <source>
        <dbReference type="ARBA" id="ARBA00022833"/>
    </source>
</evidence>
<keyword evidence="8" id="KW-0175">Coiled coil</keyword>
<evidence type="ECO:0000313" key="10">
    <source>
        <dbReference type="EMBL" id="MFD2531944.1"/>
    </source>
</evidence>
<dbReference type="SUPFAM" id="SSF53187">
    <property type="entry name" value="Zn-dependent exopeptidases"/>
    <property type="match status" value="1"/>
</dbReference>
<evidence type="ECO:0000256" key="6">
    <source>
        <dbReference type="ARBA" id="ARBA00023049"/>
    </source>
</evidence>
<dbReference type="RefSeq" id="WP_390299900.1">
    <property type="nucleotide sequence ID" value="NZ_JBHULI010000022.1"/>
</dbReference>
<evidence type="ECO:0000259" key="9">
    <source>
        <dbReference type="PROSITE" id="PS52035"/>
    </source>
</evidence>
<keyword evidence="4" id="KW-0378">Hydrolase</keyword>
<evidence type="ECO:0000256" key="4">
    <source>
        <dbReference type="ARBA" id="ARBA00022801"/>
    </source>
</evidence>
<name>A0ABW5JGS2_9BACT</name>
<comment type="caution">
    <text evidence="7">Lacks conserved residue(s) required for the propagation of feature annotation.</text>
</comment>
<dbReference type="Gene3D" id="3.40.630.10">
    <property type="entry name" value="Zn peptidases"/>
    <property type="match status" value="1"/>
</dbReference>
<dbReference type="PANTHER" id="PTHR11705:SF143">
    <property type="entry name" value="SLL0236 PROTEIN"/>
    <property type="match status" value="1"/>
</dbReference>
<dbReference type="SMART" id="SM00631">
    <property type="entry name" value="Zn_pept"/>
    <property type="match status" value="1"/>
</dbReference>
<keyword evidence="6" id="KW-0482">Metalloprotease</keyword>
<accession>A0ABW5JGS2</accession>
<dbReference type="Pfam" id="PF00246">
    <property type="entry name" value="Peptidase_M14"/>
    <property type="match status" value="1"/>
</dbReference>
<feature type="coiled-coil region" evidence="8">
    <location>
        <begin position="25"/>
        <end position="52"/>
    </location>
</feature>
<evidence type="ECO:0000256" key="7">
    <source>
        <dbReference type="PROSITE-ProRule" id="PRU01379"/>
    </source>
</evidence>
<proteinExistence type="inferred from homology"/>